<evidence type="ECO:0000313" key="2">
    <source>
        <dbReference type="Proteomes" id="UP000002173"/>
    </source>
</evidence>
<sequence>MTTRSRIVAELVVDEWRSHIGQLTRFGTIPTTMLLSEMIDLCPSMRDAVLKGIMLALNFDTALRFDRRDVVELPPLESISTLDTRHMDALAKLDLDVLQSSYLLPILEKFAKIRGTSPLAHSASLTTELQQPPDVLKHIEHMLHSMPLHELVTMNNVHKRLKSVILPMELLDGVIGATQALRASRLEETLQAASWGINDEFLDHEETMLKELNAALRFREAHIHSGT</sequence>
<dbReference type="OMA" id="KCSNFYK"/>
<evidence type="ECO:0000313" key="1">
    <source>
        <dbReference type="EMBL" id="EDO05624.1"/>
    </source>
</evidence>
<protein>
    <submittedName>
        <fullName evidence="1">Uncharacterized protein</fullName>
    </submittedName>
</protein>
<proteinExistence type="predicted"/>
<dbReference type="SUPFAM" id="SSF160909">
    <property type="entry name" value="ATP12-like"/>
    <property type="match status" value="1"/>
</dbReference>
<dbReference type="STRING" id="5865.A7AUZ8"/>
<accession>A7AUZ8</accession>
<dbReference type="InParanoid" id="A7AUZ8"/>
<dbReference type="Gene3D" id="1.10.3580.10">
    <property type="entry name" value="ATP12 ATPase"/>
    <property type="match status" value="1"/>
</dbReference>
<comment type="caution">
    <text evidence="1">The sequence shown here is derived from an EMBL/GenBank/DDBJ whole genome shotgun (WGS) entry which is preliminary data.</text>
</comment>
<reference evidence="2" key="3">
    <citation type="journal article" date="2021" name="Int. J. Parasitol.">
        <title>Comparative analysis of gene expression between Babesia bovis blood stages and kinetes allowed by improved genome annotation.</title>
        <authorList>
            <person name="Ueti M.W."/>
            <person name="Johnson W.C."/>
            <person name="Kappmeyer L.S."/>
            <person name="Herndon D.R."/>
            <person name="Mousel M.R."/>
            <person name="Reif K.E."/>
            <person name="Taus N.S."/>
            <person name="Ifeonu O.O."/>
            <person name="Silva J.C."/>
            <person name="Suarez C.E."/>
            <person name="Brayton K.A."/>
        </authorList>
    </citation>
    <scope>NUCLEOTIDE SEQUENCE [LARGE SCALE GENOMIC DNA]</scope>
</reference>
<keyword evidence="2" id="KW-1185">Reference proteome</keyword>
<dbReference type="PANTHER" id="PTHR21013:SF10">
    <property type="entry name" value="ATP SYNTHASE MITOCHONDRIAL F1 COMPLEX ASSEMBLY FACTOR 2"/>
    <property type="match status" value="1"/>
</dbReference>
<dbReference type="GeneID" id="5477411"/>
<dbReference type="GO" id="GO:0033615">
    <property type="term" value="P:mitochondrial proton-transporting ATP synthase complex assembly"/>
    <property type="evidence" value="ECO:0007669"/>
    <property type="project" value="TreeGrafter"/>
</dbReference>
<dbReference type="PANTHER" id="PTHR21013">
    <property type="entry name" value="ATP SYNTHASE MITOCHONDRIAL F1 COMPLEX ASSEMBLY FACTOR 2/ATP12 PROTEIN, MITOCHONDRIAL PRECURSOR"/>
    <property type="match status" value="1"/>
</dbReference>
<gene>
    <name evidence="1" type="ORF">BBOV_IV000240</name>
</gene>
<dbReference type="eggNOG" id="ENOG502QXIA">
    <property type="taxonomic scope" value="Eukaryota"/>
</dbReference>
<organism evidence="1 2">
    <name type="scientific">Babesia bovis</name>
    <dbReference type="NCBI Taxonomy" id="5865"/>
    <lineage>
        <taxon>Eukaryota</taxon>
        <taxon>Sar</taxon>
        <taxon>Alveolata</taxon>
        <taxon>Apicomplexa</taxon>
        <taxon>Aconoidasida</taxon>
        <taxon>Piroplasmida</taxon>
        <taxon>Babesiidae</taxon>
        <taxon>Babesia</taxon>
    </lineage>
</organism>
<dbReference type="InterPro" id="IPR011419">
    <property type="entry name" value="ATP12_ATP_synth-F1-assembly"/>
</dbReference>
<name>A7AUZ8_BABBO</name>
<dbReference type="InterPro" id="IPR023335">
    <property type="entry name" value="ATP12_ortho_dom_sf"/>
</dbReference>
<dbReference type="KEGG" id="bbo:BBOV_IV000240"/>
<dbReference type="EMBL" id="AAXT01000004">
    <property type="protein sequence ID" value="EDO05624.1"/>
    <property type="molecule type" value="Genomic_DNA"/>
</dbReference>
<dbReference type="GO" id="GO:0005739">
    <property type="term" value="C:mitochondrion"/>
    <property type="evidence" value="ECO:0007669"/>
    <property type="project" value="TreeGrafter"/>
</dbReference>
<reference evidence="1 2" key="1">
    <citation type="journal article" date="2007" name="PLoS Pathog.">
        <title>Genome sequence of Babesia bovis and comparative analysis of apicomplexan hemoprotozoa.</title>
        <authorList>
            <person name="Brayton K.A."/>
            <person name="Lau A.O.T."/>
            <person name="Herndon D.R."/>
            <person name="Hannick L."/>
            <person name="Kappmeyer L.S."/>
            <person name="Berens S.J."/>
            <person name="Bidwell S.L."/>
            <person name="Brown W.C."/>
            <person name="Crabtree J."/>
            <person name="Fadrosh D."/>
            <person name="Feldblum T."/>
            <person name="Forberger H.A."/>
            <person name="Haas B.J."/>
            <person name="Howell J.M."/>
            <person name="Khouri H."/>
            <person name="Koo H."/>
            <person name="Mann D.J."/>
            <person name="Norimine J."/>
            <person name="Paulsen I.T."/>
            <person name="Radune D."/>
            <person name="Ren Q."/>
            <person name="Smith R.K. Jr."/>
            <person name="Suarez C.E."/>
            <person name="White O."/>
            <person name="Wortman J.R."/>
            <person name="Knowles D.P. Jr."/>
            <person name="McElwain T.F."/>
            <person name="Nene V.M."/>
        </authorList>
    </citation>
    <scope>NUCLEOTIDE SEQUENCE [LARGE SCALE GENOMIC DNA]</scope>
    <source>
        <strain evidence="1">T2Bo</strain>
    </source>
</reference>
<dbReference type="VEuPathDB" id="PiroplasmaDB:BBOV_IV000240"/>
<dbReference type="AlphaFoldDB" id="A7AUZ8"/>
<reference evidence="2" key="2">
    <citation type="journal article" date="2020" name="Data Brief">
        <title>Transcriptome dataset of Babesia bovis life stages within vertebrate and invertebrate hosts.</title>
        <authorList>
            <person name="Ueti M.W."/>
            <person name="Johnson W.C."/>
            <person name="Kappmeyer L.S."/>
            <person name="Herndon D.R."/>
            <person name="Mousel M.R."/>
            <person name="Reif K.E."/>
            <person name="Taus N.S."/>
            <person name="Ifeonu O.O."/>
            <person name="Silva J.C."/>
            <person name="Suarez C.E."/>
            <person name="Brayton K.A."/>
        </authorList>
    </citation>
    <scope>NUCLEOTIDE SEQUENCE [LARGE SCALE GENOMIC DNA]</scope>
</reference>
<dbReference type="Proteomes" id="UP000002173">
    <property type="component" value="Unassembled WGS sequence"/>
</dbReference>